<gene>
    <name evidence="1" type="ORF">GTP91_23735</name>
</gene>
<accession>A0A845G8I9</accession>
<sequence length="574" mass="61850">RAEVLRLEPAAVFKAAGIAASRKAAALLADTDGAVITDTPGALSIQLPALDVPCLYIAGGGYASMVSEAPAASRAVVHLLAVLAVWRRHGREFAWPEALAATAPAAAAEDGLSGDERQFLARLRALVLEICHGGWAHVSEIMPAQLRALAMSARIESFPRLAAMLRTLAGTTDLLAKRDLGADERQAIRLAVRIYALSHALEGARGELLRDLRGAVRRSFNGGDALELLPLGAHWWELRSGARGLTMAFWDPAAQRIMQASLARRDGADRSFNRHMAWSGGALWPGAGAACTLGGGTLTLSNVRASDDHRISLSAETSASMLPPWRADDARWQAAGHDDWASLAEAIRQGAGLRGEGIDCVLLKPSRFDQPVLDEIRQVSSWTLRDVHGHPLTLRLSCDPQHHLRIDNIEGWAEQGPIIRGVLARLERDLHGSRLEPLSLVVERNGVLRAVSLDYEAPTNRASVSLLQRIARLFKSGAPETSAAPAATHSDWLEHLRLIMEDKALTGRLHMTGEDQDSLDSMHSFLRASGLDLVANALRRYLDQPGAEQAMALMYLCQACADAGDVATTFGATR</sequence>
<evidence type="ECO:0000313" key="1">
    <source>
        <dbReference type="EMBL" id="MYM90171.1"/>
    </source>
</evidence>
<dbReference type="AlphaFoldDB" id="A0A845G8I9"/>
<protein>
    <submittedName>
        <fullName evidence="1">SWIM zinc finger family protein</fullName>
    </submittedName>
</protein>
<dbReference type="EMBL" id="WWCW01000107">
    <property type="protein sequence ID" value="MYM90171.1"/>
    <property type="molecule type" value="Genomic_DNA"/>
</dbReference>
<organism evidence="1 2">
    <name type="scientific">Duganella vulcania</name>
    <dbReference type="NCBI Taxonomy" id="2692166"/>
    <lineage>
        <taxon>Bacteria</taxon>
        <taxon>Pseudomonadati</taxon>
        <taxon>Pseudomonadota</taxon>
        <taxon>Betaproteobacteria</taxon>
        <taxon>Burkholderiales</taxon>
        <taxon>Oxalobacteraceae</taxon>
        <taxon>Telluria group</taxon>
        <taxon>Duganella</taxon>
    </lineage>
</organism>
<dbReference type="Proteomes" id="UP000470302">
    <property type="component" value="Unassembled WGS sequence"/>
</dbReference>
<feature type="non-terminal residue" evidence="1">
    <location>
        <position position="1"/>
    </location>
</feature>
<reference evidence="1 2" key="1">
    <citation type="submission" date="2020-01" db="EMBL/GenBank/DDBJ databases">
        <title>Novel species isolated from a subtropical stream in China.</title>
        <authorList>
            <person name="Lu H."/>
        </authorList>
    </citation>
    <scope>NUCLEOTIDE SEQUENCE [LARGE SCALE GENOMIC DNA]</scope>
    <source>
        <strain evidence="1 2">FT82W</strain>
    </source>
</reference>
<comment type="caution">
    <text evidence="1">The sequence shown here is derived from an EMBL/GenBank/DDBJ whole genome shotgun (WGS) entry which is preliminary data.</text>
</comment>
<name>A0A845G8I9_9BURK</name>
<proteinExistence type="predicted"/>
<evidence type="ECO:0000313" key="2">
    <source>
        <dbReference type="Proteomes" id="UP000470302"/>
    </source>
</evidence>
<dbReference type="RefSeq" id="WP_161098985.1">
    <property type="nucleotide sequence ID" value="NZ_WWCW01000107.1"/>
</dbReference>